<dbReference type="InterPro" id="IPR016163">
    <property type="entry name" value="Ald_DH_C"/>
</dbReference>
<feature type="domain" description="Aldehyde dehydrogenase" evidence="1">
    <location>
        <begin position="5"/>
        <end position="75"/>
    </location>
</feature>
<reference evidence="2" key="1">
    <citation type="journal article" date="2014" name="Front. Microbiol.">
        <title>High frequency of phylogenetically diverse reductive dehalogenase-homologous genes in deep subseafloor sedimentary metagenomes.</title>
        <authorList>
            <person name="Kawai M."/>
            <person name="Futagami T."/>
            <person name="Toyoda A."/>
            <person name="Takaki Y."/>
            <person name="Nishi S."/>
            <person name="Hori S."/>
            <person name="Arai W."/>
            <person name="Tsubouchi T."/>
            <person name="Morono Y."/>
            <person name="Uchiyama I."/>
            <person name="Ito T."/>
            <person name="Fujiyama A."/>
            <person name="Inagaki F."/>
            <person name="Takami H."/>
        </authorList>
    </citation>
    <scope>NUCLEOTIDE SEQUENCE</scope>
    <source>
        <strain evidence="2">Expedition CK06-06</strain>
    </source>
</reference>
<dbReference type="PANTHER" id="PTHR43866">
    <property type="entry name" value="MALONATE-SEMIALDEHYDE DEHYDROGENASE"/>
    <property type="match status" value="1"/>
</dbReference>
<dbReference type="GO" id="GO:0006574">
    <property type="term" value="P:L-valine catabolic process"/>
    <property type="evidence" value="ECO:0007669"/>
    <property type="project" value="TreeGrafter"/>
</dbReference>
<dbReference type="InterPro" id="IPR015590">
    <property type="entry name" value="Aldehyde_DH_dom"/>
</dbReference>
<dbReference type="EMBL" id="BART01011268">
    <property type="protein sequence ID" value="GAG82847.1"/>
    <property type="molecule type" value="Genomic_DNA"/>
</dbReference>
<dbReference type="GO" id="GO:0006210">
    <property type="term" value="P:thymine catabolic process"/>
    <property type="evidence" value="ECO:0007669"/>
    <property type="project" value="TreeGrafter"/>
</dbReference>
<organism evidence="2">
    <name type="scientific">marine sediment metagenome</name>
    <dbReference type="NCBI Taxonomy" id="412755"/>
    <lineage>
        <taxon>unclassified sequences</taxon>
        <taxon>metagenomes</taxon>
        <taxon>ecological metagenomes</taxon>
    </lineage>
</organism>
<comment type="caution">
    <text evidence="2">The sequence shown here is derived from an EMBL/GenBank/DDBJ whole genome shotgun (WGS) entry which is preliminary data.</text>
</comment>
<dbReference type="SUPFAM" id="SSF53720">
    <property type="entry name" value="ALDH-like"/>
    <property type="match status" value="1"/>
</dbReference>
<dbReference type="GO" id="GO:0004491">
    <property type="term" value="F:methylmalonate-semialdehyde dehydrogenase (acylating, NAD) activity"/>
    <property type="evidence" value="ECO:0007669"/>
    <property type="project" value="InterPro"/>
</dbReference>
<sequence>YFQYPYGNASSVFTSSGKTARDYQYRVKAGNIGINVGVVAPIATFPFSGMKDSFLGDLHGQGRDAVDFFTENKVVITRWF</sequence>
<dbReference type="Gene3D" id="3.40.309.10">
    <property type="entry name" value="Aldehyde Dehydrogenase, Chain A, domain 2"/>
    <property type="match status" value="1"/>
</dbReference>
<proteinExistence type="predicted"/>
<accession>X1BNS2</accession>
<dbReference type="PANTHER" id="PTHR43866:SF4">
    <property type="entry name" value="MALONATE-SEMIALDEHYDE DEHYDROGENASE"/>
    <property type="match status" value="1"/>
</dbReference>
<dbReference type="InterPro" id="IPR016161">
    <property type="entry name" value="Ald_DH/histidinol_DH"/>
</dbReference>
<evidence type="ECO:0000313" key="2">
    <source>
        <dbReference type="EMBL" id="GAG82847.1"/>
    </source>
</evidence>
<name>X1BNS2_9ZZZZ</name>
<evidence type="ECO:0000259" key="1">
    <source>
        <dbReference type="Pfam" id="PF00171"/>
    </source>
</evidence>
<gene>
    <name evidence="2" type="ORF">S01H4_24079</name>
</gene>
<dbReference type="Pfam" id="PF00171">
    <property type="entry name" value="Aldedh"/>
    <property type="match status" value="1"/>
</dbReference>
<dbReference type="InterPro" id="IPR010061">
    <property type="entry name" value="MeMal-semiAld_DH"/>
</dbReference>
<protein>
    <recommendedName>
        <fullName evidence="1">Aldehyde dehydrogenase domain-containing protein</fullName>
    </recommendedName>
</protein>
<feature type="non-terminal residue" evidence="2">
    <location>
        <position position="1"/>
    </location>
</feature>
<dbReference type="AlphaFoldDB" id="X1BNS2"/>